<evidence type="ECO:0000313" key="2">
    <source>
        <dbReference type="Proteomes" id="UP001597641"/>
    </source>
</evidence>
<dbReference type="Proteomes" id="UP001597641">
    <property type="component" value="Unassembled WGS sequence"/>
</dbReference>
<proteinExistence type="predicted"/>
<reference evidence="2" key="1">
    <citation type="journal article" date="2019" name="Int. J. Syst. Evol. Microbiol.">
        <title>The Global Catalogue of Microorganisms (GCM) 10K type strain sequencing project: providing services to taxonomists for standard genome sequencing and annotation.</title>
        <authorList>
            <consortium name="The Broad Institute Genomics Platform"/>
            <consortium name="The Broad Institute Genome Sequencing Center for Infectious Disease"/>
            <person name="Wu L."/>
            <person name="Ma J."/>
        </authorList>
    </citation>
    <scope>NUCLEOTIDE SEQUENCE [LARGE SCALE GENOMIC DNA]</scope>
    <source>
        <strain evidence="2">KCTC 23984</strain>
    </source>
</reference>
<name>A0ABW6C0K6_9BACT</name>
<dbReference type="Pfam" id="PF13565">
    <property type="entry name" value="HTH_32"/>
    <property type="match status" value="1"/>
</dbReference>
<dbReference type="SUPFAM" id="SSF46689">
    <property type="entry name" value="Homeodomain-like"/>
    <property type="match status" value="1"/>
</dbReference>
<accession>A0ABW6C0K6</accession>
<dbReference type="InterPro" id="IPR009057">
    <property type="entry name" value="Homeodomain-like_sf"/>
</dbReference>
<gene>
    <name evidence="1" type="ORF">ACFS7Z_24880</name>
</gene>
<dbReference type="EMBL" id="JBHUOX010000035">
    <property type="protein sequence ID" value="MFD3003615.1"/>
    <property type="molecule type" value="Genomic_DNA"/>
</dbReference>
<protein>
    <submittedName>
        <fullName evidence="1">Helix-turn-helix domain-containing protein</fullName>
    </submittedName>
</protein>
<keyword evidence="2" id="KW-1185">Reference proteome</keyword>
<organism evidence="1 2">
    <name type="scientific">Pontibacter toksunensis</name>
    <dbReference type="NCBI Taxonomy" id="1332631"/>
    <lineage>
        <taxon>Bacteria</taxon>
        <taxon>Pseudomonadati</taxon>
        <taxon>Bacteroidota</taxon>
        <taxon>Cytophagia</taxon>
        <taxon>Cytophagales</taxon>
        <taxon>Hymenobacteraceae</taxon>
        <taxon>Pontibacter</taxon>
    </lineage>
</organism>
<dbReference type="RefSeq" id="WP_377491358.1">
    <property type="nucleotide sequence ID" value="NZ_JBHUOX010000035.1"/>
</dbReference>
<evidence type="ECO:0000313" key="1">
    <source>
        <dbReference type="EMBL" id="MFD3003615.1"/>
    </source>
</evidence>
<sequence>MGKRLDKVALSAAETAALDKLVSKGKHAARKVKRAQILLHLDKGRQPRAIAGAVGVSLATVYNVHGRYLSCKLGALEEKPRPGQPRKVTPEVEAAVTRIACSQAPEGHARWTVALLNERIVQLGYQVHDESVRQVLKKASSSPGSKSSGASAK</sequence>
<comment type="caution">
    <text evidence="1">The sequence shown here is derived from an EMBL/GenBank/DDBJ whole genome shotgun (WGS) entry which is preliminary data.</text>
</comment>